<dbReference type="SMART" id="SM00385">
    <property type="entry name" value="CYCLIN"/>
    <property type="match status" value="1"/>
</dbReference>
<dbReference type="InterPro" id="IPR031658">
    <property type="entry name" value="Cyclin_C_2"/>
</dbReference>
<comment type="similarity">
    <text evidence="1">Belongs to the cyclin family. Cyclin C subfamily.</text>
</comment>
<evidence type="ECO:0000313" key="6">
    <source>
        <dbReference type="Proteomes" id="UP000664534"/>
    </source>
</evidence>
<keyword evidence="2" id="KW-0195">Cyclin</keyword>
<feature type="region of interest" description="Disordered" evidence="3">
    <location>
        <begin position="349"/>
        <end position="397"/>
    </location>
</feature>
<feature type="domain" description="Cyclin-like" evidence="4">
    <location>
        <begin position="92"/>
        <end position="171"/>
    </location>
</feature>
<evidence type="ECO:0000256" key="1">
    <source>
        <dbReference type="ARBA" id="ARBA00008638"/>
    </source>
</evidence>
<sequence>MAQMTEDDIYRTSTQYRLWSFTRETLASLRSSTNASAADGVRAAIQSQHTAAASNTEIEGGNDNPFDAPKEVDCLTVEEEQKLVGFYCLKAMQFADFCEFPTNVKATAVQYLKRFYLSNSPMTYHPKEMMAAALFLSTKTENHYTSLGKFAAKLPKTTPESVVAPEFLLTQGLRFTFDVRHPHRGLEGGIMELLGLAQGKGHPGPGIKKSASQLEKEMVDIQPAKEGGKKSRSAEEVVRRIQVAHGKAKEIGKSSALLTDAYFLYTPSQIWLSSLFLADEPLARFYIDTKIPTPSTLKPKLITTLQSCAELLRSSASANPEEAEKKALTKIDKKLFKCRNPEKVDLVGINKAQKRDSEGTGENGLDEKVVKKRKLEREKSEREAEDIFGPTLAKEPN</sequence>
<comment type="caution">
    <text evidence="5">The sequence shown here is derived from an EMBL/GenBank/DDBJ whole genome shotgun (WGS) entry which is preliminary data.</text>
</comment>
<dbReference type="GO" id="GO:0016538">
    <property type="term" value="F:cyclin-dependent protein serine/threonine kinase regulator activity"/>
    <property type="evidence" value="ECO:0007669"/>
    <property type="project" value="InterPro"/>
</dbReference>
<dbReference type="CDD" id="cd20525">
    <property type="entry name" value="CYCLIN_CCNH_rpt2"/>
    <property type="match status" value="1"/>
</dbReference>
<dbReference type="Proteomes" id="UP000664534">
    <property type="component" value="Unassembled WGS sequence"/>
</dbReference>
<dbReference type="InterPro" id="IPR036915">
    <property type="entry name" value="Cyclin-like_sf"/>
</dbReference>
<dbReference type="Gene3D" id="1.10.472.10">
    <property type="entry name" value="Cyclin-like"/>
    <property type="match status" value="1"/>
</dbReference>
<dbReference type="Pfam" id="PF16899">
    <property type="entry name" value="Cyclin_C_2"/>
    <property type="match status" value="1"/>
</dbReference>
<feature type="compositionally biased region" description="Basic and acidic residues" evidence="3">
    <location>
        <begin position="365"/>
        <end position="382"/>
    </location>
</feature>
<dbReference type="CDD" id="cd20524">
    <property type="entry name" value="CYCLIN_CCNH_rpt1"/>
    <property type="match status" value="1"/>
</dbReference>
<accession>A0A8H3HVR9</accession>
<reference evidence="5" key="1">
    <citation type="submission" date="2021-03" db="EMBL/GenBank/DDBJ databases">
        <authorList>
            <person name="Tagirdzhanova G."/>
        </authorList>
    </citation>
    <scope>NUCLEOTIDE SEQUENCE</scope>
</reference>
<dbReference type="SUPFAM" id="SSF47954">
    <property type="entry name" value="Cyclin-like"/>
    <property type="match status" value="2"/>
</dbReference>
<dbReference type="EMBL" id="CAJPDT010000001">
    <property type="protein sequence ID" value="CAF9904402.1"/>
    <property type="molecule type" value="Genomic_DNA"/>
</dbReference>
<protein>
    <recommendedName>
        <fullName evidence="4">Cyclin-like domain-containing protein</fullName>
    </recommendedName>
</protein>
<dbReference type="GO" id="GO:0006357">
    <property type="term" value="P:regulation of transcription by RNA polymerase II"/>
    <property type="evidence" value="ECO:0007669"/>
    <property type="project" value="InterPro"/>
</dbReference>
<organism evidence="5 6">
    <name type="scientific">Imshaugia aleurites</name>
    <dbReference type="NCBI Taxonomy" id="172621"/>
    <lineage>
        <taxon>Eukaryota</taxon>
        <taxon>Fungi</taxon>
        <taxon>Dikarya</taxon>
        <taxon>Ascomycota</taxon>
        <taxon>Pezizomycotina</taxon>
        <taxon>Lecanoromycetes</taxon>
        <taxon>OSLEUM clade</taxon>
        <taxon>Lecanoromycetidae</taxon>
        <taxon>Lecanorales</taxon>
        <taxon>Lecanorineae</taxon>
        <taxon>Parmeliaceae</taxon>
        <taxon>Imshaugia</taxon>
    </lineage>
</organism>
<dbReference type="FunFam" id="1.10.472.10:FF:000095">
    <property type="entry name" value="Cyclin Ccl1, putative (AFU_orthologue AFUA_5G07030)"/>
    <property type="match status" value="1"/>
</dbReference>
<proteinExistence type="inferred from homology"/>
<evidence type="ECO:0000256" key="3">
    <source>
        <dbReference type="SAM" id="MobiDB-lite"/>
    </source>
</evidence>
<gene>
    <name evidence="5" type="ORF">IMSHALPRED_000031</name>
</gene>
<dbReference type="AlphaFoldDB" id="A0A8H3HVR9"/>
<name>A0A8H3HVR9_9LECA</name>
<evidence type="ECO:0000313" key="5">
    <source>
        <dbReference type="EMBL" id="CAF9904402.1"/>
    </source>
</evidence>
<dbReference type="PANTHER" id="PTHR10026">
    <property type="entry name" value="CYCLIN"/>
    <property type="match status" value="1"/>
</dbReference>
<evidence type="ECO:0000259" key="4">
    <source>
        <dbReference type="SMART" id="SM00385"/>
    </source>
</evidence>
<evidence type="ECO:0000256" key="2">
    <source>
        <dbReference type="ARBA" id="ARBA00023127"/>
    </source>
</evidence>
<dbReference type="OrthoDB" id="340962at2759"/>
<keyword evidence="6" id="KW-1185">Reference proteome</keyword>
<dbReference type="InterPro" id="IPR043198">
    <property type="entry name" value="Cyclin/Ssn8"/>
</dbReference>
<dbReference type="InterPro" id="IPR013763">
    <property type="entry name" value="Cyclin-like_dom"/>
</dbReference>